<sequence length="247" mass="27171">GARGHSDRSRRGASTRVHSHLLARVRPLRQGVRAPASNRLSPGFPAPWVRDENCAAGLRVVLPTAKKMRLCWGPLETSWHDYASADNNNVGDLASLAETRERLASILRDEVARLGGDARRVFLGGLSQGCTAALDVYLREGPTLGLGGFVGSVGFLPSDADGFEGADEALERFLADAEQSRRPLWLQSAEDDQWVPWEGLVEPSLRRLRGRAPGLRHRTVRGRGHVIEEWEGDLLNEFVREHAGEAF</sequence>
<dbReference type="InterPro" id="IPR050565">
    <property type="entry name" value="LYPA1-2/EST-like"/>
</dbReference>
<gene>
    <name evidence="3" type="ORF">PCOR1329_LOCUS73527</name>
</gene>
<feature type="non-terminal residue" evidence="3">
    <location>
        <position position="1"/>
    </location>
</feature>
<evidence type="ECO:0000256" key="1">
    <source>
        <dbReference type="ARBA" id="ARBA00006499"/>
    </source>
</evidence>
<protein>
    <recommendedName>
        <fullName evidence="2">Phospholipase/carboxylesterase/thioesterase domain-containing protein</fullName>
    </recommendedName>
</protein>
<comment type="caution">
    <text evidence="3">The sequence shown here is derived from an EMBL/GenBank/DDBJ whole genome shotgun (WGS) entry which is preliminary data.</text>
</comment>
<dbReference type="Pfam" id="PF02230">
    <property type="entry name" value="Abhydrolase_2"/>
    <property type="match status" value="1"/>
</dbReference>
<dbReference type="EMBL" id="CAUYUJ010019905">
    <property type="protein sequence ID" value="CAK0894489.1"/>
    <property type="molecule type" value="Genomic_DNA"/>
</dbReference>
<reference evidence="3" key="1">
    <citation type="submission" date="2023-10" db="EMBL/GenBank/DDBJ databases">
        <authorList>
            <person name="Chen Y."/>
            <person name="Shah S."/>
            <person name="Dougan E. K."/>
            <person name="Thang M."/>
            <person name="Chan C."/>
        </authorList>
    </citation>
    <scope>NUCLEOTIDE SEQUENCE [LARGE SCALE GENOMIC DNA]</scope>
</reference>
<dbReference type="InterPro" id="IPR003140">
    <property type="entry name" value="PLipase/COase/thioEstase"/>
</dbReference>
<name>A0ABN9X552_9DINO</name>
<evidence type="ECO:0000313" key="4">
    <source>
        <dbReference type="Proteomes" id="UP001189429"/>
    </source>
</evidence>
<dbReference type="EMBL" id="CAUYUJ010019905">
    <property type="protein sequence ID" value="CAK0894488.1"/>
    <property type="molecule type" value="Genomic_DNA"/>
</dbReference>
<dbReference type="SUPFAM" id="SSF53474">
    <property type="entry name" value="alpha/beta-Hydrolases"/>
    <property type="match status" value="1"/>
</dbReference>
<proteinExistence type="inferred from homology"/>
<evidence type="ECO:0000313" key="3">
    <source>
        <dbReference type="EMBL" id="CAK0894488.1"/>
    </source>
</evidence>
<evidence type="ECO:0000259" key="2">
    <source>
        <dbReference type="Pfam" id="PF02230"/>
    </source>
</evidence>
<feature type="domain" description="Phospholipase/carboxylesterase/thioesterase" evidence="2">
    <location>
        <begin position="77"/>
        <end position="159"/>
    </location>
</feature>
<organism evidence="3 4">
    <name type="scientific">Prorocentrum cordatum</name>
    <dbReference type="NCBI Taxonomy" id="2364126"/>
    <lineage>
        <taxon>Eukaryota</taxon>
        <taxon>Sar</taxon>
        <taxon>Alveolata</taxon>
        <taxon>Dinophyceae</taxon>
        <taxon>Prorocentrales</taxon>
        <taxon>Prorocentraceae</taxon>
        <taxon>Prorocentrum</taxon>
    </lineage>
</organism>
<comment type="similarity">
    <text evidence="1">Belongs to the AB hydrolase superfamily. AB hydrolase 2 family.</text>
</comment>
<dbReference type="InterPro" id="IPR029058">
    <property type="entry name" value="AB_hydrolase_fold"/>
</dbReference>
<dbReference type="PANTHER" id="PTHR10655">
    <property type="entry name" value="LYSOPHOSPHOLIPASE-RELATED"/>
    <property type="match status" value="1"/>
</dbReference>
<accession>A0ABN9X552</accession>
<dbReference type="Gene3D" id="3.40.50.1820">
    <property type="entry name" value="alpha/beta hydrolase"/>
    <property type="match status" value="1"/>
</dbReference>
<keyword evidence="4" id="KW-1185">Reference proteome</keyword>
<dbReference type="PANTHER" id="PTHR10655:SF63">
    <property type="entry name" value="PHOSPHOLIPASE_CARBOXYLESTERASE_THIOESTERASE DOMAIN-CONTAINING PROTEIN"/>
    <property type="match status" value="1"/>
</dbReference>
<dbReference type="Proteomes" id="UP001189429">
    <property type="component" value="Unassembled WGS sequence"/>
</dbReference>